<proteinExistence type="predicted"/>
<dbReference type="SUPFAM" id="SSF88874">
    <property type="entry name" value="Receptor-binding domain of short tail fibre protein gp12"/>
    <property type="match status" value="1"/>
</dbReference>
<dbReference type="InterPro" id="IPR037053">
    <property type="entry name" value="Phage_tail_collar_dom_sf"/>
</dbReference>
<sequence>MVSRLFFTLLFFLFMDEYIGIVKLFAGTFAPRGWAFCDGSLLPIAQNAALFSIVGTTYGGNGQTTFALPDLRGRVAVGAGSGPSQQPTQAGEMAGSASITLTTAQLPAHNHPSQVSSDKASTNAPAGNVPATANGNTPDETAVTVNAYAAANNLVAGSPNAIGQTGNNQPVSVMQPYTGMNYIICLEGIFPSRN</sequence>
<dbReference type="Pfam" id="PF07484">
    <property type="entry name" value="Collar"/>
    <property type="match status" value="1"/>
</dbReference>
<comment type="caution">
    <text evidence="3">The sequence shown here is derived from an EMBL/GenBank/DDBJ whole genome shotgun (WGS) entry which is preliminary data.</text>
</comment>
<reference evidence="4" key="1">
    <citation type="journal article" date="2019" name="Int. J. Syst. Evol. Microbiol.">
        <title>The Global Catalogue of Microorganisms (GCM) 10K type strain sequencing project: providing services to taxonomists for standard genome sequencing and annotation.</title>
        <authorList>
            <consortium name="The Broad Institute Genomics Platform"/>
            <consortium name="The Broad Institute Genome Sequencing Center for Infectious Disease"/>
            <person name="Wu L."/>
            <person name="Ma J."/>
        </authorList>
    </citation>
    <scope>NUCLEOTIDE SEQUENCE [LARGE SCALE GENOMIC DNA]</scope>
    <source>
        <strain evidence="4">JCM 17225</strain>
    </source>
</reference>
<accession>A0ABP7U3P1</accession>
<evidence type="ECO:0000256" key="1">
    <source>
        <dbReference type="SAM" id="MobiDB-lite"/>
    </source>
</evidence>
<feature type="domain" description="Phage tail collar" evidence="2">
    <location>
        <begin position="20"/>
        <end position="75"/>
    </location>
</feature>
<dbReference type="Gene3D" id="3.90.1340.10">
    <property type="entry name" value="Phage tail collar domain"/>
    <property type="match status" value="1"/>
</dbReference>
<evidence type="ECO:0000313" key="3">
    <source>
        <dbReference type="EMBL" id="GAA4035180.1"/>
    </source>
</evidence>
<dbReference type="EMBL" id="BAABDK010000016">
    <property type="protein sequence ID" value="GAA4035180.1"/>
    <property type="molecule type" value="Genomic_DNA"/>
</dbReference>
<gene>
    <name evidence="3" type="ORF">GCM10022409_19730</name>
</gene>
<dbReference type="InterPro" id="IPR011083">
    <property type="entry name" value="Phage_tail_collar_dom"/>
</dbReference>
<protein>
    <submittedName>
        <fullName evidence="3">Tail fiber protein</fullName>
    </submittedName>
</protein>
<evidence type="ECO:0000259" key="2">
    <source>
        <dbReference type="Pfam" id="PF07484"/>
    </source>
</evidence>
<evidence type="ECO:0000313" key="4">
    <source>
        <dbReference type="Proteomes" id="UP001501469"/>
    </source>
</evidence>
<name>A0ABP7U3P1_9BACT</name>
<keyword evidence="4" id="KW-1185">Reference proteome</keyword>
<feature type="region of interest" description="Disordered" evidence="1">
    <location>
        <begin position="109"/>
        <end position="137"/>
    </location>
</feature>
<organism evidence="3 4">
    <name type="scientific">Hymenobacter glaciei</name>
    <dbReference type="NCBI Taxonomy" id="877209"/>
    <lineage>
        <taxon>Bacteria</taxon>
        <taxon>Pseudomonadati</taxon>
        <taxon>Bacteroidota</taxon>
        <taxon>Cytophagia</taxon>
        <taxon>Cytophagales</taxon>
        <taxon>Hymenobacteraceae</taxon>
        <taxon>Hymenobacter</taxon>
    </lineage>
</organism>
<dbReference type="Proteomes" id="UP001501469">
    <property type="component" value="Unassembled WGS sequence"/>
</dbReference>